<dbReference type="CDD" id="cd01335">
    <property type="entry name" value="Radical_SAM"/>
    <property type="match status" value="1"/>
</dbReference>
<dbReference type="GO" id="GO:0046872">
    <property type="term" value="F:metal ion binding"/>
    <property type="evidence" value="ECO:0007669"/>
    <property type="project" value="UniProtKB-KW"/>
</dbReference>
<gene>
    <name evidence="8" type="ORF">MOC45_15375</name>
</gene>
<dbReference type="RefSeq" id="WP_268296649.1">
    <property type="nucleotide sequence ID" value="NZ_JARSKG010000003.1"/>
</dbReference>
<dbReference type="AlphaFoldDB" id="A0A9Q4H9R8"/>
<protein>
    <submittedName>
        <fullName evidence="8">Radical SAM protein</fullName>
    </submittedName>
</protein>
<dbReference type="SFLD" id="SFLDS00029">
    <property type="entry name" value="Radical_SAM"/>
    <property type="match status" value="1"/>
</dbReference>
<evidence type="ECO:0000256" key="2">
    <source>
        <dbReference type="ARBA" id="ARBA00022485"/>
    </source>
</evidence>
<dbReference type="Proteomes" id="UP001070352">
    <property type="component" value="Unassembled WGS sequence"/>
</dbReference>
<dbReference type="InterPro" id="IPR007197">
    <property type="entry name" value="rSAM"/>
</dbReference>
<evidence type="ECO:0000313" key="8">
    <source>
        <dbReference type="EMBL" id="MCY8121953.1"/>
    </source>
</evidence>
<dbReference type="PANTHER" id="PTHR43787">
    <property type="entry name" value="FEMO COFACTOR BIOSYNTHESIS PROTEIN NIFB-RELATED"/>
    <property type="match status" value="1"/>
</dbReference>
<sequence length="332" mass="37734">MNKLNEFPEKLQGILSNKSQELIIFPTEQCNFRCTYCYEDFSLGKMSNEIVGGVKKFLYRRIPELDSLHLSWFGGEPLVAKDIVFDISEYASSLAKKHNTTFIGSMTTNGYNLSLKTFSKLVDFGVTKYQISLDGSRNTHNTTRLRADGKGTFDRIWGNLLNIRKSDLNFSITLRVHLDNNNVDQIESLLKDLKKEFFYDKRFSIFFKTIEKLGGKNDEKLNVIPIKDRELIIDTLKENLFGINPNKNSNEPYICYASKPNSLIIRSDGRIGKCTVALNDNRNSIGELLSNGTIKIDSDRLAPWLRGITDLDLNALSCPLQSLPNDPVQNIL</sequence>
<keyword evidence="5" id="KW-0408">Iron</keyword>
<evidence type="ECO:0000256" key="1">
    <source>
        <dbReference type="ARBA" id="ARBA00001966"/>
    </source>
</evidence>
<dbReference type="GO" id="GO:0051539">
    <property type="term" value="F:4 iron, 4 sulfur cluster binding"/>
    <property type="evidence" value="ECO:0007669"/>
    <property type="project" value="UniProtKB-KW"/>
</dbReference>
<keyword evidence="3" id="KW-0949">S-adenosyl-L-methionine</keyword>
<accession>A0A9Q4H9R8</accession>
<dbReference type="SUPFAM" id="SSF102114">
    <property type="entry name" value="Radical SAM enzymes"/>
    <property type="match status" value="1"/>
</dbReference>
<dbReference type="GO" id="GO:0003824">
    <property type="term" value="F:catalytic activity"/>
    <property type="evidence" value="ECO:0007669"/>
    <property type="project" value="InterPro"/>
</dbReference>
<comment type="cofactor">
    <cofactor evidence="1">
        <name>[4Fe-4S] cluster</name>
        <dbReference type="ChEBI" id="CHEBI:49883"/>
    </cofactor>
</comment>
<dbReference type="SFLD" id="SFLDG01067">
    <property type="entry name" value="SPASM/twitch_domain_containing"/>
    <property type="match status" value="1"/>
</dbReference>
<keyword evidence="2" id="KW-0004">4Fe-4S</keyword>
<organism evidence="8 9">
    <name type="scientific">Bacillus spizizenii</name>
    <name type="common">Bacillus subtilis subsp. spizizenii</name>
    <dbReference type="NCBI Taxonomy" id="96241"/>
    <lineage>
        <taxon>Bacteria</taxon>
        <taxon>Bacillati</taxon>
        <taxon>Bacillota</taxon>
        <taxon>Bacilli</taxon>
        <taxon>Bacillales</taxon>
        <taxon>Bacillaceae</taxon>
        <taxon>Bacillus</taxon>
    </lineage>
</organism>
<feature type="domain" description="Radical SAM core" evidence="7">
    <location>
        <begin position="14"/>
        <end position="244"/>
    </location>
</feature>
<evidence type="ECO:0000256" key="5">
    <source>
        <dbReference type="ARBA" id="ARBA00023004"/>
    </source>
</evidence>
<dbReference type="Gene3D" id="3.20.20.70">
    <property type="entry name" value="Aldolase class I"/>
    <property type="match status" value="1"/>
</dbReference>
<comment type="caution">
    <text evidence="8">The sequence shown here is derived from an EMBL/GenBank/DDBJ whole genome shotgun (WGS) entry which is preliminary data.</text>
</comment>
<keyword evidence="4" id="KW-0479">Metal-binding</keyword>
<evidence type="ECO:0000313" key="9">
    <source>
        <dbReference type="Proteomes" id="UP001070352"/>
    </source>
</evidence>
<name>A0A9Q4H9R8_BACSC</name>
<keyword evidence="6" id="KW-0411">Iron-sulfur</keyword>
<dbReference type="PANTHER" id="PTHR43787:SF3">
    <property type="entry name" value="ARYLSULFATASE REGULATORY PROTEIN"/>
    <property type="match status" value="1"/>
</dbReference>
<evidence type="ECO:0000256" key="6">
    <source>
        <dbReference type="ARBA" id="ARBA00023014"/>
    </source>
</evidence>
<evidence type="ECO:0000256" key="4">
    <source>
        <dbReference type="ARBA" id="ARBA00022723"/>
    </source>
</evidence>
<reference evidence="8" key="1">
    <citation type="submission" date="2022-02" db="EMBL/GenBank/DDBJ databases">
        <title>Crop Bioprotection Bacillus Genome Sequencing.</title>
        <authorList>
            <person name="Dunlap C."/>
        </authorList>
    </citation>
    <scope>NUCLEOTIDE SEQUENCE</scope>
    <source>
        <strain evidence="8">M18B4</strain>
    </source>
</reference>
<dbReference type="PROSITE" id="PS51918">
    <property type="entry name" value="RADICAL_SAM"/>
    <property type="match status" value="1"/>
</dbReference>
<evidence type="ECO:0000256" key="3">
    <source>
        <dbReference type="ARBA" id="ARBA00022691"/>
    </source>
</evidence>
<proteinExistence type="predicted"/>
<dbReference type="Pfam" id="PF04055">
    <property type="entry name" value="Radical_SAM"/>
    <property type="match status" value="1"/>
</dbReference>
<dbReference type="EMBL" id="JALANJ010000023">
    <property type="protein sequence ID" value="MCY8121953.1"/>
    <property type="molecule type" value="Genomic_DNA"/>
</dbReference>
<evidence type="ECO:0000259" key="7">
    <source>
        <dbReference type="PROSITE" id="PS51918"/>
    </source>
</evidence>
<dbReference type="InterPro" id="IPR058240">
    <property type="entry name" value="rSAM_sf"/>
</dbReference>
<dbReference type="InterPro" id="IPR013785">
    <property type="entry name" value="Aldolase_TIM"/>
</dbReference>